<dbReference type="Pfam" id="PF01352">
    <property type="entry name" value="KRAB"/>
    <property type="match status" value="1"/>
</dbReference>
<dbReference type="EMBL" id="JAIPUX010000439">
    <property type="protein sequence ID" value="KAH0630352.1"/>
    <property type="molecule type" value="Genomic_DNA"/>
</dbReference>
<name>A0ABQ7TLL5_PHRPL</name>
<reference evidence="3 4" key="1">
    <citation type="journal article" date="2022" name="Gigascience">
        <title>A chromosome-level genome assembly and annotation of the desert horned lizard, Phrynosoma platyrhinos, provides insight into chromosomal rearrangements among reptiles.</title>
        <authorList>
            <person name="Koochekian N."/>
            <person name="Ascanio A."/>
            <person name="Farleigh K."/>
            <person name="Card D.C."/>
            <person name="Schield D.R."/>
            <person name="Castoe T.A."/>
            <person name="Jezkova T."/>
        </authorList>
    </citation>
    <scope>NUCLEOTIDE SEQUENCE [LARGE SCALE GENOMIC DNA]</scope>
    <source>
        <strain evidence="3">NK-2021</strain>
    </source>
</reference>
<sequence length="137" mass="15079">MAKTVSAQIEQDLLASDQGSLYREVMQESYNTIFMASPLQTSELLAHLERRQESWDPDLQSSDSAAAESATASEGLDKQVLTKWPETGNWWNSYRSPVSVPSSDSSSSDDDSVSEKEEEGSVQQEGPRVAKPRAPLL</sequence>
<protein>
    <recommendedName>
        <fullName evidence="2">KRAB domain-containing protein</fullName>
    </recommendedName>
</protein>
<accession>A0ABQ7TLL5</accession>
<evidence type="ECO:0000313" key="3">
    <source>
        <dbReference type="EMBL" id="KAH0630352.1"/>
    </source>
</evidence>
<evidence type="ECO:0000256" key="1">
    <source>
        <dbReference type="SAM" id="MobiDB-lite"/>
    </source>
</evidence>
<comment type="caution">
    <text evidence="3">The sequence shown here is derived from an EMBL/GenBank/DDBJ whole genome shotgun (WGS) entry which is preliminary data.</text>
</comment>
<feature type="domain" description="KRAB" evidence="2">
    <location>
        <begin position="8"/>
        <end position="33"/>
    </location>
</feature>
<keyword evidence="4" id="KW-1185">Reference proteome</keyword>
<gene>
    <name evidence="3" type="ORF">JD844_013297</name>
</gene>
<evidence type="ECO:0000259" key="2">
    <source>
        <dbReference type="Pfam" id="PF01352"/>
    </source>
</evidence>
<feature type="non-terminal residue" evidence="3">
    <location>
        <position position="137"/>
    </location>
</feature>
<proteinExistence type="predicted"/>
<evidence type="ECO:0000313" key="4">
    <source>
        <dbReference type="Proteomes" id="UP000826234"/>
    </source>
</evidence>
<feature type="region of interest" description="Disordered" evidence="1">
    <location>
        <begin position="51"/>
        <end position="137"/>
    </location>
</feature>
<dbReference type="InterPro" id="IPR001909">
    <property type="entry name" value="KRAB"/>
</dbReference>
<organism evidence="3 4">
    <name type="scientific">Phrynosoma platyrhinos</name>
    <name type="common">Desert horned lizard</name>
    <dbReference type="NCBI Taxonomy" id="52577"/>
    <lineage>
        <taxon>Eukaryota</taxon>
        <taxon>Metazoa</taxon>
        <taxon>Chordata</taxon>
        <taxon>Craniata</taxon>
        <taxon>Vertebrata</taxon>
        <taxon>Euteleostomi</taxon>
        <taxon>Lepidosauria</taxon>
        <taxon>Squamata</taxon>
        <taxon>Bifurcata</taxon>
        <taxon>Unidentata</taxon>
        <taxon>Episquamata</taxon>
        <taxon>Toxicofera</taxon>
        <taxon>Iguania</taxon>
        <taxon>Phrynosomatidae</taxon>
        <taxon>Phrynosomatinae</taxon>
        <taxon>Phrynosoma</taxon>
    </lineage>
</organism>
<feature type="compositionally biased region" description="Low complexity" evidence="1">
    <location>
        <begin position="61"/>
        <end position="73"/>
    </location>
</feature>
<feature type="compositionally biased region" description="Low complexity" evidence="1">
    <location>
        <begin position="96"/>
        <end position="106"/>
    </location>
</feature>
<dbReference type="Proteomes" id="UP000826234">
    <property type="component" value="Unassembled WGS sequence"/>
</dbReference>
<feature type="compositionally biased region" description="Acidic residues" evidence="1">
    <location>
        <begin position="107"/>
        <end position="120"/>
    </location>
</feature>